<reference evidence="1" key="1">
    <citation type="submission" date="2019-04" db="EMBL/GenBank/DDBJ databases">
        <title>Microbes associate with the intestines of laboratory mice.</title>
        <authorList>
            <person name="Navarre W."/>
            <person name="Wong E."/>
            <person name="Huang K."/>
            <person name="Tropini C."/>
            <person name="Ng K."/>
            <person name="Yu B."/>
        </authorList>
    </citation>
    <scope>NUCLEOTIDE SEQUENCE</scope>
    <source>
        <strain evidence="1">NM73_A23</strain>
    </source>
</reference>
<dbReference type="Proteomes" id="UP000308886">
    <property type="component" value="Unassembled WGS sequence"/>
</dbReference>
<proteinExistence type="predicted"/>
<evidence type="ECO:0000313" key="2">
    <source>
        <dbReference type="Proteomes" id="UP000308886"/>
    </source>
</evidence>
<organism evidence="1 2">
    <name type="scientific">Palleniella muris</name>
    <dbReference type="NCBI Taxonomy" id="3038145"/>
    <lineage>
        <taxon>Bacteria</taxon>
        <taxon>Pseudomonadati</taxon>
        <taxon>Bacteroidota</taxon>
        <taxon>Bacteroidia</taxon>
        <taxon>Bacteroidales</taxon>
        <taxon>Prevotellaceae</taxon>
        <taxon>Palleniella</taxon>
    </lineage>
</organism>
<evidence type="ECO:0000313" key="1">
    <source>
        <dbReference type="EMBL" id="TGX81310.1"/>
    </source>
</evidence>
<keyword evidence="1" id="KW-0418">Kinase</keyword>
<sequence length="360" mass="41556">MLQKTIERYTEPLIHLVGWAVLFGLPLIFADRNSGINWLEFLRRLNGPVDILAVFYLNYLFLVPKLYLNGKKRSFALSNIIVCLLGCLFMVYWEHTFRQLGGFAHPSANGRHFAPPPREFFIMRDVIMQILCIIFATTIRTSKEWGRAEAARKEAELGRTEAELRNLRSQINPHFLLNTLNNIYALIQFNGEKAQEAVLDLSKLLRHVLYENQSTYVPLEQEIGFIENYIRLMRIRLSENVDVTFDTHLPEKHSLQVAPLLYISLIENAFKHGVSANEPCFIRLAIDLSSDSILRFRVENSNHPKQQSDRSGSGIGLHQVQKRLDILYPGKYRWTKGTDASGKVYRSILEIETNNQNRLP</sequence>
<accession>A0AC61QNK1</accession>
<keyword evidence="1" id="KW-0808">Transferase</keyword>
<protein>
    <submittedName>
        <fullName evidence="1">Histidine kinase</fullName>
    </submittedName>
</protein>
<comment type="caution">
    <text evidence="1">The sequence shown here is derived from an EMBL/GenBank/DDBJ whole genome shotgun (WGS) entry which is preliminary data.</text>
</comment>
<keyword evidence="2" id="KW-1185">Reference proteome</keyword>
<dbReference type="EMBL" id="SRZC01000018">
    <property type="protein sequence ID" value="TGX81310.1"/>
    <property type="molecule type" value="Genomic_DNA"/>
</dbReference>
<gene>
    <name evidence="1" type="ORF">E5358_10775</name>
</gene>
<name>A0AC61QNK1_9BACT</name>